<dbReference type="RefSeq" id="WP_307594822.1">
    <property type="nucleotide sequence ID" value="NZ_JAUSRV010000008.1"/>
</dbReference>
<dbReference type="Pfam" id="PF02775">
    <property type="entry name" value="TPP_enzyme_C"/>
    <property type="match status" value="1"/>
</dbReference>
<feature type="domain" description="Thiamine pyrophosphate enzyme N-terminal TPP-binding" evidence="6">
    <location>
        <begin position="4"/>
        <end position="117"/>
    </location>
</feature>
<protein>
    <submittedName>
        <fullName evidence="7">Acetolactate synthase-1/2/3 large subunit</fullName>
        <ecNumber evidence="7">2.2.1.6</ecNumber>
    </submittedName>
</protein>
<dbReference type="SUPFAM" id="SSF52467">
    <property type="entry name" value="DHS-like NAD/FAD-binding domain"/>
    <property type="match status" value="1"/>
</dbReference>
<accession>A0AAW8EH01</accession>
<dbReference type="NCBIfam" id="NF006052">
    <property type="entry name" value="PRK08199.1"/>
    <property type="match status" value="1"/>
</dbReference>
<dbReference type="GO" id="GO:0009099">
    <property type="term" value="P:L-valine biosynthetic process"/>
    <property type="evidence" value="ECO:0007669"/>
    <property type="project" value="TreeGrafter"/>
</dbReference>
<dbReference type="PANTHER" id="PTHR18968">
    <property type="entry name" value="THIAMINE PYROPHOSPHATE ENZYMES"/>
    <property type="match status" value="1"/>
</dbReference>
<dbReference type="CDD" id="cd00568">
    <property type="entry name" value="TPP_enzymes"/>
    <property type="match status" value="1"/>
</dbReference>
<dbReference type="PANTHER" id="PTHR18968:SF120">
    <property type="entry name" value="ACETOLACTATE SYNTHASE LARGE SUBUNIT"/>
    <property type="match status" value="1"/>
</dbReference>
<sequence>MTYRVAEAIVDSMVAHGADRAFSVPGESFLALLDALHARRDFDLVTCRHEGSAALAAIADAKLTGRAGIVMASRGPGAFNAAIGVHVAAEEAVPLILLIGQVETPNLGRGAVQEIDTGKAFSGLLKWSGRIDKAASAAEVMARAFAAAASGTPGPVAVELPEDILTELVERQPARVHGVAFADATLEDAARLHELISKASRPILIVGGECRTDDFRNDLQALVDRWNIPVAVTNKNQDQFSNTDPRWVGQLSFFTSPAHTALFSEADLIVAIGSRMGDVSSLGFAFPRQGADAQKFVHVYPDPSMIGRHFSAELPIVSTAHGFVRAALRHGGSGAVSSQWLERVRAAADRAHGWQPHNVVANDVLGHTIMAIARLAQNDAVLTTDSGNFAAWVHRIFKMTPANRLLGSACGAMGTGVPAGIAAALRHPGREVLAFVGDGGFLMNGNELITAVDRGLNLRVVVSNNGSYGTIRTHQQRHFPHRISGTDLANPGFAKLAEAFGARGFRIEHSRDAAGIVEQAMSVEGPALIEVCSDPDMSVERSLKWD</sequence>
<dbReference type="Gene3D" id="3.40.50.1220">
    <property type="entry name" value="TPP-binding domain"/>
    <property type="match status" value="1"/>
</dbReference>
<evidence type="ECO:0000259" key="5">
    <source>
        <dbReference type="Pfam" id="PF02775"/>
    </source>
</evidence>
<dbReference type="InterPro" id="IPR029035">
    <property type="entry name" value="DHS-like_NAD/FAD-binding_dom"/>
</dbReference>
<dbReference type="GO" id="GO:0005948">
    <property type="term" value="C:acetolactate synthase complex"/>
    <property type="evidence" value="ECO:0007669"/>
    <property type="project" value="TreeGrafter"/>
</dbReference>
<dbReference type="InterPro" id="IPR012001">
    <property type="entry name" value="Thiamin_PyroP_enz_TPP-bd_dom"/>
</dbReference>
<dbReference type="EMBL" id="JAUSRV010000008">
    <property type="protein sequence ID" value="MDP9972215.1"/>
    <property type="molecule type" value="Genomic_DNA"/>
</dbReference>
<evidence type="ECO:0000259" key="6">
    <source>
        <dbReference type="Pfam" id="PF02776"/>
    </source>
</evidence>
<dbReference type="InterPro" id="IPR000399">
    <property type="entry name" value="TPP-bd_CS"/>
</dbReference>
<comment type="caution">
    <text evidence="7">The sequence shown here is derived from an EMBL/GenBank/DDBJ whole genome shotgun (WGS) entry which is preliminary data.</text>
</comment>
<gene>
    <name evidence="7" type="ORF">J2W39_003457</name>
</gene>
<evidence type="ECO:0000313" key="8">
    <source>
        <dbReference type="Proteomes" id="UP001224845"/>
    </source>
</evidence>
<evidence type="ECO:0000256" key="3">
    <source>
        <dbReference type="RuleBase" id="RU362132"/>
    </source>
</evidence>
<dbReference type="Gene3D" id="3.40.50.970">
    <property type="match status" value="2"/>
</dbReference>
<dbReference type="GO" id="GO:0003984">
    <property type="term" value="F:acetolactate synthase activity"/>
    <property type="evidence" value="ECO:0007669"/>
    <property type="project" value="UniProtKB-EC"/>
</dbReference>
<dbReference type="InterPro" id="IPR011766">
    <property type="entry name" value="TPP_enzyme_TPP-bd"/>
</dbReference>
<dbReference type="InterPro" id="IPR029061">
    <property type="entry name" value="THDP-binding"/>
</dbReference>
<dbReference type="Pfam" id="PF00205">
    <property type="entry name" value="TPP_enzyme_M"/>
    <property type="match status" value="1"/>
</dbReference>
<dbReference type="GO" id="GO:0050660">
    <property type="term" value="F:flavin adenine dinucleotide binding"/>
    <property type="evidence" value="ECO:0007669"/>
    <property type="project" value="TreeGrafter"/>
</dbReference>
<proteinExistence type="inferred from homology"/>
<evidence type="ECO:0000256" key="1">
    <source>
        <dbReference type="ARBA" id="ARBA00007812"/>
    </source>
</evidence>
<keyword evidence="2 3" id="KW-0786">Thiamine pyrophosphate</keyword>
<dbReference type="GO" id="GO:0030976">
    <property type="term" value="F:thiamine pyrophosphate binding"/>
    <property type="evidence" value="ECO:0007669"/>
    <property type="project" value="InterPro"/>
</dbReference>
<evidence type="ECO:0000259" key="4">
    <source>
        <dbReference type="Pfam" id="PF00205"/>
    </source>
</evidence>
<dbReference type="SUPFAM" id="SSF52518">
    <property type="entry name" value="Thiamin diphosphate-binding fold (THDP-binding)"/>
    <property type="match status" value="2"/>
</dbReference>
<dbReference type="GO" id="GO:0009097">
    <property type="term" value="P:isoleucine biosynthetic process"/>
    <property type="evidence" value="ECO:0007669"/>
    <property type="project" value="TreeGrafter"/>
</dbReference>
<dbReference type="Proteomes" id="UP001224845">
    <property type="component" value="Unassembled WGS sequence"/>
</dbReference>
<feature type="domain" description="Thiamine pyrophosphate enzyme central" evidence="4">
    <location>
        <begin position="191"/>
        <end position="326"/>
    </location>
</feature>
<reference evidence="7" key="1">
    <citation type="submission" date="2023-07" db="EMBL/GenBank/DDBJ databases">
        <title>Sorghum-associated microbial communities from plants grown in Nebraska, USA.</title>
        <authorList>
            <person name="Schachtman D."/>
        </authorList>
    </citation>
    <scope>NUCLEOTIDE SEQUENCE</scope>
    <source>
        <strain evidence="7">DS3315</strain>
    </source>
</reference>
<dbReference type="CDD" id="cd07035">
    <property type="entry name" value="TPP_PYR_POX_like"/>
    <property type="match status" value="1"/>
</dbReference>
<dbReference type="InterPro" id="IPR012000">
    <property type="entry name" value="Thiamin_PyroP_enz_cen_dom"/>
</dbReference>
<dbReference type="PROSITE" id="PS00187">
    <property type="entry name" value="TPP_ENZYMES"/>
    <property type="match status" value="1"/>
</dbReference>
<evidence type="ECO:0000256" key="2">
    <source>
        <dbReference type="ARBA" id="ARBA00023052"/>
    </source>
</evidence>
<organism evidence="7 8">
    <name type="scientific">Variovorax paradoxus</name>
    <dbReference type="NCBI Taxonomy" id="34073"/>
    <lineage>
        <taxon>Bacteria</taxon>
        <taxon>Pseudomonadati</taxon>
        <taxon>Pseudomonadota</taxon>
        <taxon>Betaproteobacteria</taxon>
        <taxon>Burkholderiales</taxon>
        <taxon>Comamonadaceae</taxon>
        <taxon>Variovorax</taxon>
    </lineage>
</organism>
<name>A0AAW8EH01_VARPD</name>
<dbReference type="InterPro" id="IPR045229">
    <property type="entry name" value="TPP_enz"/>
</dbReference>
<dbReference type="AlphaFoldDB" id="A0AAW8EH01"/>
<dbReference type="GO" id="GO:0000287">
    <property type="term" value="F:magnesium ion binding"/>
    <property type="evidence" value="ECO:0007669"/>
    <property type="project" value="InterPro"/>
</dbReference>
<keyword evidence="7" id="KW-0808">Transferase</keyword>
<feature type="domain" description="Thiamine pyrophosphate enzyme TPP-binding" evidence="5">
    <location>
        <begin position="385"/>
        <end position="531"/>
    </location>
</feature>
<comment type="similarity">
    <text evidence="1 3">Belongs to the TPP enzyme family.</text>
</comment>
<evidence type="ECO:0000313" key="7">
    <source>
        <dbReference type="EMBL" id="MDP9972215.1"/>
    </source>
</evidence>
<dbReference type="EC" id="2.2.1.6" evidence="7"/>
<dbReference type="Pfam" id="PF02776">
    <property type="entry name" value="TPP_enzyme_N"/>
    <property type="match status" value="1"/>
</dbReference>